<dbReference type="HOGENOM" id="CLU_494556_0_0_1"/>
<dbReference type="AlphaFoldDB" id="Q16JQ0"/>
<gene>
    <name evidence="1" type="ORF">AAEL801169</name>
    <name evidence="1" type="ORF">AaeL_AAEL013257</name>
</gene>
<dbReference type="STRING" id="7159.Q16JQ0"/>
<evidence type="ECO:0000313" key="1">
    <source>
        <dbReference type="EMBL" id="EAT34512.2"/>
    </source>
</evidence>
<dbReference type="GeneID" id="5577541"/>
<accession>Q16JQ0</accession>
<organism evidence="1 2">
    <name type="scientific">Aedes aegypti</name>
    <name type="common">Yellowfever mosquito</name>
    <name type="synonym">Culex aegypti</name>
    <dbReference type="NCBI Taxonomy" id="7159"/>
    <lineage>
        <taxon>Eukaryota</taxon>
        <taxon>Metazoa</taxon>
        <taxon>Ecdysozoa</taxon>
        <taxon>Arthropoda</taxon>
        <taxon>Hexapoda</taxon>
        <taxon>Insecta</taxon>
        <taxon>Pterygota</taxon>
        <taxon>Neoptera</taxon>
        <taxon>Endopterygota</taxon>
        <taxon>Diptera</taxon>
        <taxon>Nematocera</taxon>
        <taxon>Culicoidea</taxon>
        <taxon>Culicidae</taxon>
        <taxon>Culicinae</taxon>
        <taxon>Aedini</taxon>
        <taxon>Aedes</taxon>
        <taxon>Stegomyia</taxon>
    </lineage>
</organism>
<reference evidence="1" key="2">
    <citation type="journal article" date="2007" name="Science">
        <title>Genome sequence of Aedes aegypti, a major arbovirus vector.</title>
        <authorList>
            <person name="Nene V."/>
            <person name="Wortman J.R."/>
            <person name="Lawson D."/>
            <person name="Haas B."/>
            <person name="Kodira C."/>
            <person name="Tu Z.J."/>
            <person name="Loftus B."/>
            <person name="Xi Z."/>
            <person name="Megy K."/>
            <person name="Grabherr M."/>
            <person name="Ren Q."/>
            <person name="Zdobnov E.M."/>
            <person name="Lobo N.F."/>
            <person name="Campbell K.S."/>
            <person name="Brown S.E."/>
            <person name="Bonaldo M.F."/>
            <person name="Zhu J."/>
            <person name="Sinkins S.P."/>
            <person name="Hogenkamp D.G."/>
            <person name="Amedeo P."/>
            <person name="Arensburger P."/>
            <person name="Atkinson P.W."/>
            <person name="Bidwell S."/>
            <person name="Biedler J."/>
            <person name="Birney E."/>
            <person name="Bruggner R.V."/>
            <person name="Costas J."/>
            <person name="Coy M.R."/>
            <person name="Crabtree J."/>
            <person name="Crawford M."/>
            <person name="Debruyn B."/>
            <person name="Decaprio D."/>
            <person name="Eiglmeier K."/>
            <person name="Eisenstadt E."/>
            <person name="El-Dorry H."/>
            <person name="Gelbart W.M."/>
            <person name="Gomes S.L."/>
            <person name="Hammond M."/>
            <person name="Hannick L.I."/>
            <person name="Hogan J.R."/>
            <person name="Holmes M.H."/>
            <person name="Jaffe D."/>
            <person name="Johnston J.S."/>
            <person name="Kennedy R.C."/>
            <person name="Koo H."/>
            <person name="Kravitz S."/>
            <person name="Kriventseva E.V."/>
            <person name="Kulp D."/>
            <person name="Labutti K."/>
            <person name="Lee E."/>
            <person name="Li S."/>
            <person name="Lovin D.D."/>
            <person name="Mao C."/>
            <person name="Mauceli E."/>
            <person name="Menck C.F."/>
            <person name="Miller J.R."/>
            <person name="Montgomery P."/>
            <person name="Mori A."/>
            <person name="Nascimento A.L."/>
            <person name="Naveira H.F."/>
            <person name="Nusbaum C."/>
            <person name="O'leary S."/>
            <person name="Orvis J."/>
            <person name="Pertea M."/>
            <person name="Quesneville H."/>
            <person name="Reidenbach K.R."/>
            <person name="Rogers Y.H."/>
            <person name="Roth C.W."/>
            <person name="Schneider J.R."/>
            <person name="Schatz M."/>
            <person name="Shumway M."/>
            <person name="Stanke M."/>
            <person name="Stinson E.O."/>
            <person name="Tubio J.M."/>
            <person name="Vanzee J.P."/>
            <person name="Verjovski-Almeida S."/>
            <person name="Werner D."/>
            <person name="White O."/>
            <person name="Wyder S."/>
            <person name="Zeng Q."/>
            <person name="Zhao Q."/>
            <person name="Zhao Y."/>
            <person name="Hill C.A."/>
            <person name="Raikhel A.S."/>
            <person name="Soares M.B."/>
            <person name="Knudson D.L."/>
            <person name="Lee N.H."/>
            <person name="Galagan J."/>
            <person name="Salzberg S.L."/>
            <person name="Paulsen I.T."/>
            <person name="Dimopoulos G."/>
            <person name="Collins F.H."/>
            <person name="Birren B."/>
            <person name="Fraser-Liggett C.M."/>
            <person name="Severson D.W."/>
        </authorList>
    </citation>
    <scope>NUCLEOTIDE SEQUENCE [LARGE SCALE GENOMIC DNA]</scope>
    <source>
        <strain evidence="1">Liverpool</strain>
    </source>
</reference>
<evidence type="ECO:0000313" key="2">
    <source>
        <dbReference type="Proteomes" id="UP000682892"/>
    </source>
</evidence>
<dbReference type="Gene3D" id="2.80.10.50">
    <property type="match status" value="1"/>
</dbReference>
<reference evidence="1" key="1">
    <citation type="submission" date="2005-10" db="EMBL/GenBank/DDBJ databases">
        <authorList>
            <person name="Loftus B.J."/>
            <person name="Nene V.M."/>
            <person name="Hannick L.I."/>
            <person name="Bidwell S."/>
            <person name="Haas B."/>
            <person name="Amedeo P."/>
            <person name="Orvis J."/>
            <person name="Wortman J.R."/>
            <person name="White O.R."/>
            <person name="Salzberg S."/>
            <person name="Shumway M."/>
            <person name="Koo H."/>
            <person name="Zhao Y."/>
            <person name="Holmes M."/>
            <person name="Miller J."/>
            <person name="Schatz M."/>
            <person name="Pop M."/>
            <person name="Pai G."/>
            <person name="Utterback T."/>
            <person name="Rogers Y.-H."/>
            <person name="Kravitz S."/>
            <person name="Fraser C.M."/>
        </authorList>
    </citation>
    <scope>NUCLEOTIDE SEQUENCE</scope>
    <source>
        <strain evidence="1">Liverpool</strain>
    </source>
</reference>
<dbReference type="CDD" id="cd23432">
    <property type="entry name" value="beta-trefoil_Ricin_EndoBetaGal-like"/>
    <property type="match status" value="1"/>
</dbReference>
<protein>
    <submittedName>
        <fullName evidence="1">AAEL013257-PA</fullName>
    </submittedName>
</protein>
<dbReference type="PaxDb" id="7159-AAEL013257-PA"/>
<dbReference type="OrthoDB" id="7752744at2759"/>
<dbReference type="Proteomes" id="UP000682892">
    <property type="component" value="Unassembled WGS sequence"/>
</dbReference>
<reference evidence="1" key="3">
    <citation type="submission" date="2012-09" db="EMBL/GenBank/DDBJ databases">
        <authorList>
            <consortium name="VectorBase"/>
        </authorList>
    </citation>
    <scope>NUCLEOTIDE SEQUENCE</scope>
    <source>
        <strain evidence="1">Liverpool</strain>
    </source>
</reference>
<dbReference type="EMBL" id="CH477997">
    <property type="protein sequence ID" value="EAT34512.2"/>
    <property type="molecule type" value="Genomic_DNA"/>
</dbReference>
<dbReference type="KEGG" id="aag:5577541"/>
<dbReference type="PhylomeDB" id="Q16JQ0"/>
<name>Q16JQ0_AEDAE</name>
<proteinExistence type="predicted"/>
<dbReference type="eggNOG" id="ENOG502T9SN">
    <property type="taxonomic scope" value="Eukaryota"/>
</dbReference>
<dbReference type="VEuPathDB" id="VectorBase:AAEL013257"/>
<sequence length="565" mass="65760">MSHFFFSQQAEMIHAANGGDTFYDLDRIYATVERMLVLIRQLSGVSRLGESGRSMSVELQLLNAIDDRGYQLQELQDAVQYLFSQFRKIYLVNKDLYVQLNKRGGRVFELEKQFREQEDGSKCLYYMADVIKYEPALLAMQRVLDRTMREIRIFRKQRNKHKLELCVSHIRNENYDKAFDEFFSFEDNIEQLPQIVEGVFERSTTNLMKMLLFLKGYFSLHKPNSGETFVAGCEHIVQHLKRSVMFCRVETLMIYSTITEVQKEVPHLEDFFQNRLDLLLIDLSANKELAVQMILTDPDEAVNFAKLFNHMSDDLLLELIRETYQGSSKNLRLTLKFISDLPCVNQQILSYQEVHNEMRRLGQSKSSCIFVFAYHIKITMQNPKFLHATRSPELDDLKAILPPNVVSIIWRQVSISRYESRILMKCGAVGKEVGFSRYTADKNRFECEPVDEGEAFRIRAIAVHGYLVEQDRRPVIVSTKCDTSCASGHWRLIPHDDCSYFRIQNVDSGRFLYSKFSESADYDFYNSPEVLKLSAEESVLNESNSYWKVGEFIRGTRGDTDCTIL</sequence>